<reference evidence="9 10" key="1">
    <citation type="submission" date="2024-01" db="EMBL/GenBank/DDBJ databases">
        <authorList>
            <consortium name="Genoscope - CEA"/>
            <person name="William W."/>
        </authorList>
    </citation>
    <scope>NUCLEOTIDE SEQUENCE [LARGE SCALE GENOMIC DNA]</scope>
    <source>
        <strain evidence="9 10">29B2s-10</strain>
    </source>
</reference>
<evidence type="ECO:0000256" key="7">
    <source>
        <dbReference type="ARBA" id="ARBA00023146"/>
    </source>
</evidence>
<evidence type="ECO:0000256" key="6">
    <source>
        <dbReference type="ARBA" id="ARBA00022917"/>
    </source>
</evidence>
<dbReference type="NCBIfam" id="NF003037">
    <property type="entry name" value="PRK03932.1"/>
    <property type="match status" value="1"/>
</dbReference>
<sequence>MLRARALRFSTRSRPCGLRIPNIISPLWKHSNIDNSRYISTTINDVADFSLTPTLGKIVDSNGVHGEPVKLSGHIRTCRTMKKMSFVDISDGASSAVLNVIFPGEDSIANYNLKVGQSVEIYGEWRDSPVKQRLEIHCDPSQANHSVSIIGQVPDRYPIQKKATSLEFLRTLPTLRHRTRTLGQILRARSFIEGSLMDYFRREDFIKVSPPIISGSDCEGAGELFYVGSTGKKNFFKKSTYLTVSTQLHLEVLSAALNRVWTMTPCFRAENSDTTRHLSEFWMLEAEVAYVDDVRQLTTLCDNMLKSIVQDMKSHKTFSSEMESSFPNEDTMAKIKERWATFENSNSSWPTITYSMALEIINDVQRADNSKKLEWGATLNTEHEKWLAGEYFKTPVFVTDYPSFQKPFYMRKSNPEIYDPEKPTVACFDLLIPEVGELIGGSLRIHDYDELMEQIEERKMDKKALEWYISLRRNGTVPHGGFGLGFERLVMYLSGTENIRDTIPFPRTPGHCQC</sequence>
<dbReference type="Proteomes" id="UP001497600">
    <property type="component" value="Chromosome H"/>
</dbReference>
<dbReference type="InterPro" id="IPR004365">
    <property type="entry name" value="NA-bd_OB_tRNA"/>
</dbReference>
<proteinExistence type="inferred from homology"/>
<dbReference type="PROSITE" id="PS50862">
    <property type="entry name" value="AA_TRNA_LIGASE_II"/>
    <property type="match status" value="1"/>
</dbReference>
<dbReference type="Pfam" id="PF01336">
    <property type="entry name" value="tRNA_anti-codon"/>
    <property type="match status" value="1"/>
</dbReference>
<dbReference type="InterPro" id="IPR006195">
    <property type="entry name" value="aa-tRNA-synth_II"/>
</dbReference>
<dbReference type="EMBL" id="OZ004260">
    <property type="protein sequence ID" value="CAK7920671.1"/>
    <property type="molecule type" value="Genomic_DNA"/>
</dbReference>
<evidence type="ECO:0000259" key="8">
    <source>
        <dbReference type="PROSITE" id="PS50862"/>
    </source>
</evidence>
<comment type="similarity">
    <text evidence="1">Belongs to the class-II aminoacyl-tRNA synthetase family.</text>
</comment>
<accession>A0ABP0ELM1</accession>
<feature type="domain" description="Aminoacyl-transfer RNA synthetases class-II family profile" evidence="8">
    <location>
        <begin position="186"/>
        <end position="504"/>
    </location>
</feature>
<evidence type="ECO:0000256" key="5">
    <source>
        <dbReference type="ARBA" id="ARBA00022840"/>
    </source>
</evidence>
<keyword evidence="6" id="KW-0648">Protein biosynthesis</keyword>
<dbReference type="InterPro" id="IPR012340">
    <property type="entry name" value="NA-bd_OB-fold"/>
</dbReference>
<dbReference type="CDD" id="cd00776">
    <property type="entry name" value="AsxRS_core"/>
    <property type="match status" value="1"/>
</dbReference>
<evidence type="ECO:0000256" key="4">
    <source>
        <dbReference type="ARBA" id="ARBA00022741"/>
    </source>
</evidence>
<dbReference type="PRINTS" id="PR01042">
    <property type="entry name" value="TRNASYNTHASP"/>
</dbReference>
<evidence type="ECO:0000256" key="3">
    <source>
        <dbReference type="ARBA" id="ARBA00022598"/>
    </source>
</evidence>
<dbReference type="NCBIfam" id="TIGR00457">
    <property type="entry name" value="asnS"/>
    <property type="match status" value="1"/>
</dbReference>
<dbReference type="InterPro" id="IPR004522">
    <property type="entry name" value="Asn-tRNA-ligase"/>
</dbReference>
<dbReference type="InterPro" id="IPR004364">
    <property type="entry name" value="Aa-tRNA-synt_II"/>
</dbReference>
<keyword evidence="5" id="KW-0067">ATP-binding</keyword>
<dbReference type="PANTHER" id="PTHR22594">
    <property type="entry name" value="ASPARTYL/LYSYL-TRNA SYNTHETASE"/>
    <property type="match status" value="1"/>
</dbReference>
<gene>
    <name evidence="9" type="primary">SLM5</name>
    <name evidence="9" type="ORF">CAAN4_H05006</name>
</gene>
<evidence type="ECO:0000256" key="1">
    <source>
        <dbReference type="ARBA" id="ARBA00008226"/>
    </source>
</evidence>
<keyword evidence="4" id="KW-0547">Nucleotide-binding</keyword>
<dbReference type="GO" id="GO:0016874">
    <property type="term" value="F:ligase activity"/>
    <property type="evidence" value="ECO:0007669"/>
    <property type="project" value="UniProtKB-KW"/>
</dbReference>
<dbReference type="InterPro" id="IPR002312">
    <property type="entry name" value="Asp/Asn-tRNA-synth_IIb"/>
</dbReference>
<protein>
    <recommendedName>
        <fullName evidence="2">asparagine--tRNA ligase</fullName>
        <ecNumber evidence="2">6.1.1.22</ecNumber>
    </recommendedName>
</protein>
<keyword evidence="10" id="KW-1185">Reference proteome</keyword>
<dbReference type="Pfam" id="PF00152">
    <property type="entry name" value="tRNA-synt_2"/>
    <property type="match status" value="1"/>
</dbReference>
<evidence type="ECO:0000256" key="2">
    <source>
        <dbReference type="ARBA" id="ARBA00012816"/>
    </source>
</evidence>
<dbReference type="InterPro" id="IPR045864">
    <property type="entry name" value="aa-tRNA-synth_II/BPL/LPL"/>
</dbReference>
<dbReference type="PANTHER" id="PTHR22594:SF34">
    <property type="entry name" value="ASPARAGINE--TRNA LIGASE, MITOCHONDRIAL-RELATED"/>
    <property type="match status" value="1"/>
</dbReference>
<keyword evidence="7" id="KW-0030">Aminoacyl-tRNA synthetase</keyword>
<dbReference type="EC" id="6.1.1.22" evidence="2"/>
<dbReference type="Gene3D" id="3.30.930.10">
    <property type="entry name" value="Bira Bifunctional Protein, Domain 2"/>
    <property type="match status" value="1"/>
</dbReference>
<evidence type="ECO:0000313" key="10">
    <source>
        <dbReference type="Proteomes" id="UP001497600"/>
    </source>
</evidence>
<evidence type="ECO:0000313" key="9">
    <source>
        <dbReference type="EMBL" id="CAK7920671.1"/>
    </source>
</evidence>
<name>A0ABP0ELM1_9ASCO</name>
<dbReference type="SUPFAM" id="SSF55681">
    <property type="entry name" value="Class II aaRS and biotin synthetases"/>
    <property type="match status" value="1"/>
</dbReference>
<organism evidence="9 10">
    <name type="scientific">[Candida] anglica</name>
    <dbReference type="NCBI Taxonomy" id="148631"/>
    <lineage>
        <taxon>Eukaryota</taxon>
        <taxon>Fungi</taxon>
        <taxon>Dikarya</taxon>
        <taxon>Ascomycota</taxon>
        <taxon>Saccharomycotina</taxon>
        <taxon>Pichiomycetes</taxon>
        <taxon>Debaryomycetaceae</taxon>
        <taxon>Kurtzmaniella</taxon>
    </lineage>
</organism>
<keyword evidence="3 9" id="KW-0436">Ligase</keyword>
<dbReference type="Gene3D" id="2.40.50.140">
    <property type="entry name" value="Nucleic acid-binding proteins"/>
    <property type="match status" value="1"/>
</dbReference>
<dbReference type="SUPFAM" id="SSF50249">
    <property type="entry name" value="Nucleic acid-binding proteins"/>
    <property type="match status" value="1"/>
</dbReference>